<reference evidence="3" key="1">
    <citation type="submission" date="2013-11" db="EMBL/GenBank/DDBJ databases">
        <title>Genome sequencing of Bartonella spp. isolated from human blood.</title>
        <authorList>
            <person name="Raoult D."/>
        </authorList>
    </citation>
    <scope>NUCLEOTIDE SEQUENCE</scope>
    <source>
        <strain evidence="3">BM1374165</strain>
    </source>
</reference>
<evidence type="ECO:0000256" key="1">
    <source>
        <dbReference type="SAM" id="MobiDB-lite"/>
    </source>
</evidence>
<proteinExistence type="predicted"/>
<feature type="region of interest" description="Disordered" evidence="1">
    <location>
        <begin position="94"/>
        <end position="117"/>
    </location>
</feature>
<organism evidence="2 3">
    <name type="scientific">Bartonella henselae</name>
    <name type="common">Rochalimaea henselae</name>
    <dbReference type="NCBI Taxonomy" id="38323"/>
    <lineage>
        <taxon>Bacteria</taxon>
        <taxon>Pseudomonadati</taxon>
        <taxon>Pseudomonadota</taxon>
        <taxon>Alphaproteobacteria</taxon>
        <taxon>Hyphomicrobiales</taxon>
        <taxon>Bartonellaceae</taxon>
        <taxon>Bartonella</taxon>
    </lineage>
</organism>
<dbReference type="EMBL" id="HG969191">
    <property type="protein sequence ID" value="CDO47443.1"/>
    <property type="molecule type" value="Genomic_DNA"/>
</dbReference>
<sequence length="212" mass="23619">MTIVLLFRQSIKTLNDNFEKPNCCSALTLCHSPLILHLSPPTSHPPLLTLHLSSSISHPSPLILHLSPPTSHLPSLLSFSSSFCSPTYSSSLWKQPPPNHPTSNHPHKPLNISRPLTSNQPTNYLAPTAPSSFSTLLYPRSPQHLPNSSEINSPAASLHLTLQLLLKTHTPSSCTPFSSSLQHIYKDADHAQFFCFFFFKIYVLSFLRLHEK</sequence>
<dbReference type="Proteomes" id="UP000019801">
    <property type="component" value="Chromosome I"/>
</dbReference>
<dbReference type="AlphaFoldDB" id="X5M8V3"/>
<evidence type="ECO:0000313" key="3">
    <source>
        <dbReference type="Proteomes" id="UP000019801"/>
    </source>
</evidence>
<dbReference type="KEGG" id="bhs:BM1374165_01467"/>
<name>X5M8V3_BARHN</name>
<protein>
    <submittedName>
        <fullName evidence="2">Uncharacterized protein</fullName>
    </submittedName>
</protein>
<evidence type="ECO:0000313" key="2">
    <source>
        <dbReference type="EMBL" id="CDO47443.1"/>
    </source>
</evidence>
<gene>
    <name evidence="2" type="ORF">BM1374165_01467</name>
</gene>
<dbReference type="PATRIC" id="fig|38323.4.peg.1605"/>
<accession>X5M8V3</accession>